<dbReference type="SMART" id="SM00181">
    <property type="entry name" value="EGF"/>
    <property type="match status" value="22"/>
</dbReference>
<dbReference type="FunFam" id="2.10.25.10:FF:000037">
    <property type="entry name" value="Signal peptide, CUB domain and EGF-like domain-containing 2"/>
    <property type="match status" value="2"/>
</dbReference>
<dbReference type="GO" id="GO:0005509">
    <property type="term" value="F:calcium ion binding"/>
    <property type="evidence" value="ECO:0007669"/>
    <property type="project" value="InterPro"/>
</dbReference>
<dbReference type="PANTHER" id="PTHR24035">
    <property type="entry name" value="MULTIPLE EPIDERMAL GROWTH FACTOR-LIKE DOMAINS PROTEIN"/>
    <property type="match status" value="1"/>
</dbReference>
<feature type="disulfide bond" evidence="5">
    <location>
        <begin position="961"/>
        <end position="970"/>
    </location>
</feature>
<evidence type="ECO:0000313" key="8">
    <source>
        <dbReference type="Ensembl" id="ENSSMAP00000069270.1"/>
    </source>
</evidence>
<feature type="domain" description="EGF-like" evidence="6">
    <location>
        <begin position="936"/>
        <end position="971"/>
    </location>
</feature>
<sequence>MCSSVKTARGILTRKAFLRLYFCSCSRPNVCLEREVTLVAHRQPCVQAFTRMVKVWKQGCVGQSWCMGYERRTAYYTAYRQVYRQDYETVYKCCPGWSQLNGEAGCLYHVNECEETNGGCEALCCNTIGSFYCRCPSGQILSEDGKTCRDIDECQVHNGGCQHRCVNTRGSYYCECLPGSRLHVDGRTCLAVHSCAISNGGCEHYCVQQSAAHFRCRCKPNYVLAEDGKHCKLQNPCADQNGGCMHACRVDGGKAHCDCKVGYILAEDGKTCEDIDECELEDANCAHGCHNTLGSYACVCNTAYELGSDGKQCYRIEMEIVNSCENNNGGCSHHCQHSTGGPVCSCNHGYRLDDDLRTCVDVDECGELSSCCEQDCTNYPGGYECYCSAGYRLNSDGCSCDDVDECLAGNGGCDHSCQNSAGSFQCFCRRGFRLDEDRQSCIPLEDAVEALSSGGPIELPLIRPQLTLLQDYSQPLERYDDYEDDEGELRAESNLAEKFVCLDDTFGNDCSLTCDDCSNGGKCNVWKNGCDCPDGWTGIVCNQTCSEGHFGKNCSFHCKCKNGANCDPVTGSCRCPPGVSGDLCQDGCPKGSYGKQCNKKCNCANNGRCHRTYGACLCDPGLYGRFCHLPCPKWTFGPGCSDECHCVQQNTVECHRRHGTCTCKPGYQGNACKEELLQLSLHGVSSLCPPLSPECDPGTYGVGCERKCSCPPGVSCDHVTGKCQRKCPAGRHGENCDQGSVCQEGFWGPGCRDTCPACENGGSCDKHNGSCNCPPGFMGRLCQNSCLSGRFGQGCQMKCVCENNAHCDPVSGRCTCAPGWTGHNCRKVCDAGHWGVDCAGTCDCRNGDGSCDAVTGQCNCEAGYTGARCHQKCPAGMFGLGCRHRCQCDNKALCDHVSGACTCQVGWTGTFCEKHMLLTGRLNVCVCVSACPQGFYGLDCQEKCLCLNGGSCDHVSGVCSCPAGWIGPFCNLSECPVLSMSTGAGIIQKIRTCWSPCCGLYHFSRPWNFHFLISRVHGEVTILFVPLLAACPAGFYGEACNQTCGCGNNGACHPASGQCVCPPGWTGPKCTEGEFYTTEGRDHHMRRESPNVLPQNHLHWIIEMKSHKHHNWGTFDQCVAGRFGADCQQQCECENGGQCDRQTGRCGCRAGWIGELCEKGEPGKSLLCACEAGRFGSGCEERCRCSHGVACHHVTGECQCPPGWRGKLCDKGTKLWSLLVSNTRVCVHALSLSLSLSLSVSLSACLPGTFGQNCNHVCQCSETNQLCHPVSGSCYCAPGFQGPKCEQGT</sequence>
<dbReference type="PRINTS" id="PR00011">
    <property type="entry name" value="EGFLAMININ"/>
</dbReference>
<dbReference type="FunFam" id="2.10.25.10:FF:000010">
    <property type="entry name" value="Pro-epidermal growth factor"/>
    <property type="match status" value="1"/>
</dbReference>
<dbReference type="InterPro" id="IPR001881">
    <property type="entry name" value="EGF-like_Ca-bd_dom"/>
</dbReference>
<evidence type="ECO:0000259" key="7">
    <source>
        <dbReference type="PROSITE" id="PS51041"/>
    </source>
</evidence>
<name>A0A8D3EBW1_SCOMX</name>
<dbReference type="InterPro" id="IPR011489">
    <property type="entry name" value="EMI_domain"/>
</dbReference>
<dbReference type="InterPro" id="IPR000742">
    <property type="entry name" value="EGF"/>
</dbReference>
<dbReference type="PROSITE" id="PS00010">
    <property type="entry name" value="ASX_HYDROXYL"/>
    <property type="match status" value="2"/>
</dbReference>
<organism evidence="8 9">
    <name type="scientific">Scophthalmus maximus</name>
    <name type="common">Turbot</name>
    <name type="synonym">Psetta maxima</name>
    <dbReference type="NCBI Taxonomy" id="52904"/>
    <lineage>
        <taxon>Eukaryota</taxon>
        <taxon>Metazoa</taxon>
        <taxon>Chordata</taxon>
        <taxon>Craniata</taxon>
        <taxon>Vertebrata</taxon>
        <taxon>Euteleostomi</taxon>
        <taxon>Actinopterygii</taxon>
        <taxon>Neopterygii</taxon>
        <taxon>Teleostei</taxon>
        <taxon>Neoteleostei</taxon>
        <taxon>Acanthomorphata</taxon>
        <taxon>Carangaria</taxon>
        <taxon>Pleuronectiformes</taxon>
        <taxon>Pleuronectoidei</taxon>
        <taxon>Scophthalmidae</taxon>
        <taxon>Scophthalmus</taxon>
    </lineage>
</organism>
<dbReference type="PROSITE" id="PS00022">
    <property type="entry name" value="EGF_1"/>
    <property type="match status" value="12"/>
</dbReference>
<dbReference type="SMART" id="SM00180">
    <property type="entry name" value="EGF_Lam"/>
    <property type="match status" value="12"/>
</dbReference>
<feature type="domain" description="EGF-like" evidence="6">
    <location>
        <begin position="752"/>
        <end position="783"/>
    </location>
</feature>
<feature type="domain" description="EGF-like" evidence="6">
    <location>
        <begin position="550"/>
        <end position="585"/>
    </location>
</feature>
<feature type="domain" description="EGF-like" evidence="6">
    <location>
        <begin position="150"/>
        <end position="190"/>
    </location>
</feature>
<evidence type="ECO:0000256" key="4">
    <source>
        <dbReference type="ARBA" id="ARBA00023157"/>
    </source>
</evidence>
<dbReference type="SUPFAM" id="SSF57196">
    <property type="entry name" value="EGF/Laminin"/>
    <property type="match status" value="2"/>
</dbReference>
<feature type="domain" description="EGF-like" evidence="6">
    <location>
        <begin position="791"/>
        <end position="826"/>
    </location>
</feature>
<feature type="disulfide bond" evidence="5">
    <location>
        <begin position="816"/>
        <end position="825"/>
    </location>
</feature>
<dbReference type="PROSITE" id="PS01187">
    <property type="entry name" value="EGF_CA"/>
    <property type="match status" value="2"/>
</dbReference>
<evidence type="ECO:0000313" key="9">
    <source>
        <dbReference type="Proteomes" id="UP000694558"/>
    </source>
</evidence>
<dbReference type="PROSITE" id="PS50026">
    <property type="entry name" value="EGF_3"/>
    <property type="match status" value="6"/>
</dbReference>
<feature type="domain" description="EGF-like" evidence="6">
    <location>
        <begin position="1036"/>
        <end position="1071"/>
    </location>
</feature>
<protein>
    <submittedName>
        <fullName evidence="8">Multiple EGF-like-domains 6b</fullName>
    </submittedName>
</protein>
<reference evidence="8" key="2">
    <citation type="submission" date="2025-08" db="UniProtKB">
        <authorList>
            <consortium name="Ensembl"/>
        </authorList>
    </citation>
    <scope>IDENTIFICATION</scope>
</reference>
<comment type="caution">
    <text evidence="5">Lacks conserved residue(s) required for the propagation of feature annotation.</text>
</comment>
<evidence type="ECO:0000256" key="2">
    <source>
        <dbReference type="ARBA" id="ARBA00022729"/>
    </source>
</evidence>
<dbReference type="FunFam" id="2.10.25.10:FF:000240">
    <property type="entry name" value="Vitamin K-dependent protein S"/>
    <property type="match status" value="1"/>
</dbReference>
<dbReference type="Ensembl" id="ENSSMAT00000066786.1">
    <property type="protein sequence ID" value="ENSSMAP00000069270.1"/>
    <property type="gene ID" value="ENSSMAG00000014434.2"/>
</dbReference>
<feature type="disulfide bond" evidence="5">
    <location>
        <begin position="773"/>
        <end position="782"/>
    </location>
</feature>
<dbReference type="InterPro" id="IPR009030">
    <property type="entry name" value="Growth_fac_rcpt_cys_sf"/>
</dbReference>
<evidence type="ECO:0000256" key="3">
    <source>
        <dbReference type="ARBA" id="ARBA00022737"/>
    </source>
</evidence>
<feature type="disulfide bond" evidence="5">
    <location>
        <begin position="1061"/>
        <end position="1070"/>
    </location>
</feature>
<dbReference type="FunFam" id="2.170.300.10:FF:000002">
    <property type="entry name" value="Multiple epidermal growth factor-like domains 10"/>
    <property type="match status" value="1"/>
</dbReference>
<dbReference type="Proteomes" id="UP000694558">
    <property type="component" value="Chromosome 6"/>
</dbReference>
<gene>
    <name evidence="8" type="primary">megf6b</name>
</gene>
<dbReference type="InterPro" id="IPR049883">
    <property type="entry name" value="NOTCH1_EGF-like"/>
</dbReference>
<keyword evidence="3" id="KW-0677">Repeat</keyword>
<dbReference type="PROSITE" id="PS51041">
    <property type="entry name" value="EMI"/>
    <property type="match status" value="1"/>
</dbReference>
<proteinExistence type="predicted"/>
<reference evidence="8" key="1">
    <citation type="submission" date="2023-05" db="EMBL/GenBank/DDBJ databases">
        <title>High-quality long-read genome of Scophthalmus maximus.</title>
        <authorList>
            <person name="Lien S."/>
            <person name="Martinez P."/>
        </authorList>
    </citation>
    <scope>NUCLEOTIDE SEQUENCE [LARGE SCALE GENOMIC DNA]</scope>
</reference>
<feature type="domain" description="EMI" evidence="7">
    <location>
        <begin position="27"/>
        <end position="108"/>
    </location>
</feature>
<dbReference type="PANTHER" id="PTHR24035:SF137">
    <property type="entry name" value="MULTIPLE EPIDERMAL GROWTH FACTOR-LIKE DOMAINS PROTEIN 6"/>
    <property type="match status" value="1"/>
</dbReference>
<dbReference type="PROSITE" id="PS01186">
    <property type="entry name" value="EGF_2"/>
    <property type="match status" value="8"/>
</dbReference>
<keyword evidence="4 5" id="KW-1015">Disulfide bond</keyword>
<dbReference type="InterPro" id="IPR018097">
    <property type="entry name" value="EGF_Ca-bd_CS"/>
</dbReference>
<evidence type="ECO:0000256" key="5">
    <source>
        <dbReference type="PROSITE-ProRule" id="PRU00076"/>
    </source>
</evidence>
<dbReference type="InterPro" id="IPR052108">
    <property type="entry name" value="MEGF/SIB"/>
</dbReference>
<dbReference type="SUPFAM" id="SSF57184">
    <property type="entry name" value="Growth factor receptor domain"/>
    <property type="match status" value="2"/>
</dbReference>
<dbReference type="FunFam" id="2.170.300.10:FF:000041">
    <property type="entry name" value="Tyrosine protein kinase receptor tie-1, putative"/>
    <property type="match status" value="1"/>
</dbReference>
<accession>A0A8D3EBW1</accession>
<keyword evidence="2" id="KW-0732">Signal</keyword>
<dbReference type="Pfam" id="PF07645">
    <property type="entry name" value="EGF_CA"/>
    <property type="match status" value="3"/>
</dbReference>
<dbReference type="Pfam" id="PF14670">
    <property type="entry name" value="FXa_inhibition"/>
    <property type="match status" value="5"/>
</dbReference>
<dbReference type="SMART" id="SM00179">
    <property type="entry name" value="EGF_CA"/>
    <property type="match status" value="7"/>
</dbReference>
<keyword evidence="1 5" id="KW-0245">EGF-like domain</keyword>
<evidence type="ECO:0000256" key="1">
    <source>
        <dbReference type="ARBA" id="ARBA00022536"/>
    </source>
</evidence>
<dbReference type="InterPro" id="IPR000152">
    <property type="entry name" value="EGF-type_Asp/Asn_hydroxyl_site"/>
</dbReference>
<feature type="disulfide bond" evidence="5">
    <location>
        <begin position="575"/>
        <end position="584"/>
    </location>
</feature>
<dbReference type="Gene3D" id="2.10.25.10">
    <property type="entry name" value="Laminin"/>
    <property type="match status" value="8"/>
</dbReference>
<dbReference type="Gene3D" id="2.170.300.10">
    <property type="entry name" value="Tie2 ligand-binding domain superfamily"/>
    <property type="match status" value="8"/>
</dbReference>
<dbReference type="GeneTree" id="ENSGT00940000156971"/>
<evidence type="ECO:0000259" key="6">
    <source>
        <dbReference type="PROSITE" id="PS50026"/>
    </source>
</evidence>
<dbReference type="InterPro" id="IPR002049">
    <property type="entry name" value="LE_dom"/>
</dbReference>